<proteinExistence type="predicted"/>
<feature type="compositionally biased region" description="Low complexity" evidence="1">
    <location>
        <begin position="1"/>
        <end position="13"/>
    </location>
</feature>
<reference evidence="2 3" key="1">
    <citation type="submission" date="2013-11" db="EMBL/GenBank/DDBJ databases">
        <title>Draft genome of the bovine lungworm Dictyocaulus viviparus.</title>
        <authorList>
            <person name="Mitreva M."/>
        </authorList>
    </citation>
    <scope>NUCLEOTIDE SEQUENCE [LARGE SCALE GENOMIC DNA]</scope>
    <source>
        <strain evidence="2 3">HannoverDv2000</strain>
    </source>
</reference>
<dbReference type="Proteomes" id="UP000053766">
    <property type="component" value="Unassembled WGS sequence"/>
</dbReference>
<protein>
    <submittedName>
        <fullName evidence="2">Uncharacterized protein</fullName>
    </submittedName>
</protein>
<sequence>MAASLASSSSSPSERNGQAALATNQLIMHRYKAKSSQLQSPVSAKRTIANDVHYAQPGTSKDSSSGENESSTPKSGRKWKKTRPGKQNSASGGASSALLGGSNSNSTPSATGSATGITTPQNVLGIRLADCVTSSPDDVS</sequence>
<dbReference type="STRING" id="29172.A0A0D8XZD3"/>
<feature type="compositionally biased region" description="Basic residues" evidence="1">
    <location>
        <begin position="75"/>
        <end position="84"/>
    </location>
</feature>
<feature type="compositionally biased region" description="Low complexity" evidence="1">
    <location>
        <begin position="88"/>
        <end position="106"/>
    </location>
</feature>
<name>A0A0D8XZD3_DICVI</name>
<keyword evidence="3" id="KW-1185">Reference proteome</keyword>
<dbReference type="AlphaFoldDB" id="A0A0D8XZD3"/>
<gene>
    <name evidence="2" type="ORF">DICVIV_04009</name>
</gene>
<dbReference type="EMBL" id="KN716222">
    <property type="protein sequence ID" value="KJH49825.1"/>
    <property type="molecule type" value="Genomic_DNA"/>
</dbReference>
<feature type="compositionally biased region" description="Polar residues" evidence="1">
    <location>
        <begin position="107"/>
        <end position="122"/>
    </location>
</feature>
<organism evidence="2 3">
    <name type="scientific">Dictyocaulus viviparus</name>
    <name type="common">Bovine lungworm</name>
    <dbReference type="NCBI Taxonomy" id="29172"/>
    <lineage>
        <taxon>Eukaryota</taxon>
        <taxon>Metazoa</taxon>
        <taxon>Ecdysozoa</taxon>
        <taxon>Nematoda</taxon>
        <taxon>Chromadorea</taxon>
        <taxon>Rhabditida</taxon>
        <taxon>Rhabditina</taxon>
        <taxon>Rhabditomorpha</taxon>
        <taxon>Strongyloidea</taxon>
        <taxon>Metastrongylidae</taxon>
        <taxon>Dictyocaulus</taxon>
    </lineage>
</organism>
<feature type="compositionally biased region" description="Low complexity" evidence="1">
    <location>
        <begin position="59"/>
        <end position="74"/>
    </location>
</feature>
<accession>A0A0D8XZD3</accession>
<reference evidence="3" key="2">
    <citation type="journal article" date="2016" name="Sci. Rep.">
        <title>Dictyocaulus viviparus genome, variome and transcriptome elucidate lungworm biology and support future intervention.</title>
        <authorList>
            <person name="McNulty S.N."/>
            <person name="Strube C."/>
            <person name="Rosa B.A."/>
            <person name="Martin J.C."/>
            <person name="Tyagi R."/>
            <person name="Choi Y.J."/>
            <person name="Wang Q."/>
            <person name="Hallsworth Pepin K."/>
            <person name="Zhang X."/>
            <person name="Ozersky P."/>
            <person name="Wilson R.K."/>
            <person name="Sternberg P.W."/>
            <person name="Gasser R.B."/>
            <person name="Mitreva M."/>
        </authorList>
    </citation>
    <scope>NUCLEOTIDE SEQUENCE [LARGE SCALE GENOMIC DNA]</scope>
    <source>
        <strain evidence="3">HannoverDv2000</strain>
    </source>
</reference>
<evidence type="ECO:0000256" key="1">
    <source>
        <dbReference type="SAM" id="MobiDB-lite"/>
    </source>
</evidence>
<feature type="region of interest" description="Disordered" evidence="1">
    <location>
        <begin position="1"/>
        <end position="124"/>
    </location>
</feature>
<evidence type="ECO:0000313" key="3">
    <source>
        <dbReference type="Proteomes" id="UP000053766"/>
    </source>
</evidence>
<evidence type="ECO:0000313" key="2">
    <source>
        <dbReference type="EMBL" id="KJH49825.1"/>
    </source>
</evidence>